<evidence type="ECO:0000313" key="2">
    <source>
        <dbReference type="Proteomes" id="UP000289340"/>
    </source>
</evidence>
<dbReference type="AlphaFoldDB" id="A0A445H6J8"/>
<dbReference type="GO" id="GO:0008233">
    <property type="term" value="F:peptidase activity"/>
    <property type="evidence" value="ECO:0007669"/>
    <property type="project" value="UniProtKB-KW"/>
</dbReference>
<sequence length="102" mass="11467">MHVLLALLTNQNFKLFLNPEDLFLSKLASVGASSPEMLLNTPQNSNTSPYLYIFDSPKLMPIPAQVERSVSYNEHRPKWSPPDLPSLLLHDRIVYTGMAVSV</sequence>
<evidence type="ECO:0000313" key="1">
    <source>
        <dbReference type="EMBL" id="RZB69219.1"/>
    </source>
</evidence>
<keyword evidence="2" id="KW-1185">Reference proteome</keyword>
<gene>
    <name evidence="1" type="ORF">D0Y65_038825</name>
</gene>
<dbReference type="EMBL" id="QZWG01000014">
    <property type="protein sequence ID" value="RZB69219.1"/>
    <property type="molecule type" value="Genomic_DNA"/>
</dbReference>
<protein>
    <submittedName>
        <fullName evidence="1">ATP-dependent Clp protease proteolytic subunit-related protein 3, chloroplastic</fullName>
    </submittedName>
</protein>
<proteinExistence type="predicted"/>
<accession>A0A445H6J8</accession>
<dbReference type="Proteomes" id="UP000289340">
    <property type="component" value="Chromosome 14"/>
</dbReference>
<organism evidence="1 2">
    <name type="scientific">Glycine soja</name>
    <name type="common">Wild soybean</name>
    <dbReference type="NCBI Taxonomy" id="3848"/>
    <lineage>
        <taxon>Eukaryota</taxon>
        <taxon>Viridiplantae</taxon>
        <taxon>Streptophyta</taxon>
        <taxon>Embryophyta</taxon>
        <taxon>Tracheophyta</taxon>
        <taxon>Spermatophyta</taxon>
        <taxon>Magnoliopsida</taxon>
        <taxon>eudicotyledons</taxon>
        <taxon>Gunneridae</taxon>
        <taxon>Pentapetalae</taxon>
        <taxon>rosids</taxon>
        <taxon>fabids</taxon>
        <taxon>Fabales</taxon>
        <taxon>Fabaceae</taxon>
        <taxon>Papilionoideae</taxon>
        <taxon>50 kb inversion clade</taxon>
        <taxon>NPAAA clade</taxon>
        <taxon>indigoferoid/millettioid clade</taxon>
        <taxon>Phaseoleae</taxon>
        <taxon>Glycine</taxon>
        <taxon>Glycine subgen. Soja</taxon>
    </lineage>
</organism>
<keyword evidence="1" id="KW-0378">Hydrolase</keyword>
<reference evidence="1 2" key="1">
    <citation type="submission" date="2018-09" db="EMBL/GenBank/DDBJ databases">
        <title>A high-quality reference genome of wild soybean provides a powerful tool to mine soybean genomes.</title>
        <authorList>
            <person name="Xie M."/>
            <person name="Chung C.Y.L."/>
            <person name="Li M.-W."/>
            <person name="Wong F.-L."/>
            <person name="Chan T.-F."/>
            <person name="Lam H.-M."/>
        </authorList>
    </citation>
    <scope>NUCLEOTIDE SEQUENCE [LARGE SCALE GENOMIC DNA]</scope>
    <source>
        <strain evidence="2">cv. W05</strain>
        <tissue evidence="1">Hypocotyl of etiolated seedlings</tissue>
    </source>
</reference>
<dbReference type="GO" id="GO:0006508">
    <property type="term" value="P:proteolysis"/>
    <property type="evidence" value="ECO:0007669"/>
    <property type="project" value="UniProtKB-KW"/>
</dbReference>
<keyword evidence="1" id="KW-0645">Protease</keyword>
<name>A0A445H6J8_GLYSO</name>
<comment type="caution">
    <text evidence="1">The sequence shown here is derived from an EMBL/GenBank/DDBJ whole genome shotgun (WGS) entry which is preliminary data.</text>
</comment>